<feature type="compositionally biased region" description="Basic and acidic residues" evidence="4">
    <location>
        <begin position="368"/>
        <end position="380"/>
    </location>
</feature>
<feature type="region of interest" description="Disordered" evidence="4">
    <location>
        <begin position="515"/>
        <end position="601"/>
    </location>
</feature>
<comment type="similarity">
    <text evidence="2">Belongs to the SNU66/SART1 family.</text>
</comment>
<feature type="compositionally biased region" description="Basic and acidic residues" evidence="4">
    <location>
        <begin position="295"/>
        <end position="314"/>
    </location>
</feature>
<evidence type="ECO:0000256" key="3">
    <source>
        <dbReference type="ARBA" id="ARBA00023242"/>
    </source>
</evidence>
<dbReference type="EMBL" id="CAXAMN010025395">
    <property type="protein sequence ID" value="CAK9094889.1"/>
    <property type="molecule type" value="Genomic_DNA"/>
</dbReference>
<evidence type="ECO:0000313" key="6">
    <source>
        <dbReference type="Proteomes" id="UP001642484"/>
    </source>
</evidence>
<keyword evidence="6" id="KW-1185">Reference proteome</keyword>
<dbReference type="Gene3D" id="3.30.70.330">
    <property type="match status" value="1"/>
</dbReference>
<dbReference type="InterPro" id="IPR012677">
    <property type="entry name" value="Nucleotide-bd_a/b_plait_sf"/>
</dbReference>
<accession>A0ABP0R2T3</accession>
<dbReference type="InterPro" id="IPR035979">
    <property type="entry name" value="RBD_domain_sf"/>
</dbReference>
<dbReference type="Pfam" id="PF03343">
    <property type="entry name" value="SART-1"/>
    <property type="match status" value="2"/>
</dbReference>
<evidence type="ECO:0000313" key="5">
    <source>
        <dbReference type="EMBL" id="CAK9094889.1"/>
    </source>
</evidence>
<gene>
    <name evidence="5" type="ORF">CCMP2556_LOCUS45235</name>
</gene>
<feature type="compositionally biased region" description="Acidic residues" evidence="4">
    <location>
        <begin position="563"/>
        <end position="572"/>
    </location>
</feature>
<protein>
    <submittedName>
        <fullName evidence="5">Uncharacterized protein</fullName>
    </submittedName>
</protein>
<dbReference type="InterPro" id="IPR005011">
    <property type="entry name" value="SNU66/SART1"/>
</dbReference>
<feature type="compositionally biased region" description="Basic and acidic residues" evidence="4">
    <location>
        <begin position="584"/>
        <end position="595"/>
    </location>
</feature>
<sequence length="839" mass="93380">MLGLGMLKAGGTFFFRFGWRGRGVQEEHWYREAIMRLLGLVLAYFDEVFPFKSEIYHQADPCFYVIAAGFRRQGYIDADLESRLSSAIQKIIICQAYEDLPECIETLAEFSTPENHQRIDELLDKVGRVRAIGLSSRSTVQAKESPEAQLVISPVPYHLTMQVLRQRMECFGKIAYIRRRSHAIGVGADALIQFAQPAHAACALEAVNDMKVLGPTVIARPAGRISPSNMAFVSSQAKAGKELSEAVQIPTERSVDRLSDWYRPNDGAARSCRAVGGIGQADTAFWRGKSAGVHRPADKKVDPSDKDKDKESKRKAAAAKSKRDHEDLTQGASLGEILEKEEGKGGVADWVNRTRGSDGSMQGAGVNVKKDDGKKRKDAPGADSSVPKMKVRHDSEAFKEGESVVMTLSDQRLIDKDGNLVETQDELSNTNLLDSDKAKKNEAIRSQVEYDPTKPNADILDKYDEPGAAPTGFMIGGVPTGVIDERDPEKRLAILTQMSENQTLDFGNKFQSDFYTSDEMAKFKKPTKKPKRKARSKVAGDKEDQIGDPAKVHVKAPTRPDDAGSDEEDPELYEQLSKQRRLVKRADTGQTKKGEAALTQVSERIQTMGGEEDDEVKEQKERELLGLKKDSDTNVALTATTEFCNVVQTPLEKIETLKHESFRGSTLYKQQATQRKGIAAGERKARKAGLAEEVSAVKDVEEELEQSLIEDSLDLSCASGLEYLRARSQIGCDQDSHRIRKLDNRPLEMSTVDGDIKLEYRDDFGRVQTPKEAFRSISWKFHGKVPGRKNMERRLLRLENEMRLKSMNVIEALPTLRALRHAQTADAKPYMVLSGANEK</sequence>
<feature type="compositionally biased region" description="Basic and acidic residues" evidence="4">
    <location>
        <begin position="434"/>
        <end position="443"/>
    </location>
</feature>
<evidence type="ECO:0000256" key="1">
    <source>
        <dbReference type="ARBA" id="ARBA00004123"/>
    </source>
</evidence>
<feature type="region of interest" description="Disordered" evidence="4">
    <location>
        <begin position="287"/>
        <end position="398"/>
    </location>
</feature>
<dbReference type="CDD" id="cd00590">
    <property type="entry name" value="RRM_SF"/>
    <property type="match status" value="1"/>
</dbReference>
<feature type="region of interest" description="Disordered" evidence="4">
    <location>
        <begin position="432"/>
        <end position="458"/>
    </location>
</feature>
<keyword evidence="3" id="KW-0539">Nucleus</keyword>
<organism evidence="5 6">
    <name type="scientific">Durusdinium trenchii</name>
    <dbReference type="NCBI Taxonomy" id="1381693"/>
    <lineage>
        <taxon>Eukaryota</taxon>
        <taxon>Sar</taxon>
        <taxon>Alveolata</taxon>
        <taxon>Dinophyceae</taxon>
        <taxon>Suessiales</taxon>
        <taxon>Symbiodiniaceae</taxon>
        <taxon>Durusdinium</taxon>
    </lineage>
</organism>
<dbReference type="PANTHER" id="PTHR14152:SF5">
    <property type="entry name" value="U4_U6.U5 TRI-SNRNP-ASSOCIATED PROTEIN 1"/>
    <property type="match status" value="1"/>
</dbReference>
<comment type="subcellular location">
    <subcellularLocation>
        <location evidence="1">Nucleus</location>
    </subcellularLocation>
</comment>
<name>A0ABP0R2T3_9DINO</name>
<comment type="caution">
    <text evidence="5">The sequence shown here is derived from an EMBL/GenBank/DDBJ whole genome shotgun (WGS) entry which is preliminary data.</text>
</comment>
<dbReference type="Proteomes" id="UP001642484">
    <property type="component" value="Unassembled WGS sequence"/>
</dbReference>
<feature type="compositionally biased region" description="Basic residues" evidence="4">
    <location>
        <begin position="523"/>
        <end position="536"/>
    </location>
</feature>
<dbReference type="PANTHER" id="PTHR14152">
    <property type="entry name" value="SQUAMOUS CELL CARCINOMA ANTIGEN RECOGNISED BY CYTOTOXIC T LYMPHOCYTES"/>
    <property type="match status" value="1"/>
</dbReference>
<evidence type="ECO:0000256" key="2">
    <source>
        <dbReference type="ARBA" id="ARBA00006076"/>
    </source>
</evidence>
<reference evidence="5 6" key="1">
    <citation type="submission" date="2024-02" db="EMBL/GenBank/DDBJ databases">
        <authorList>
            <person name="Chen Y."/>
            <person name="Shah S."/>
            <person name="Dougan E. K."/>
            <person name="Thang M."/>
            <person name="Chan C."/>
        </authorList>
    </citation>
    <scope>NUCLEOTIDE SEQUENCE [LARGE SCALE GENOMIC DNA]</scope>
</reference>
<proteinExistence type="inferred from homology"/>
<dbReference type="SUPFAM" id="SSF54928">
    <property type="entry name" value="RNA-binding domain, RBD"/>
    <property type="match status" value="1"/>
</dbReference>
<evidence type="ECO:0000256" key="4">
    <source>
        <dbReference type="SAM" id="MobiDB-lite"/>
    </source>
</evidence>